<reference evidence="1" key="1">
    <citation type="journal article" date="2015" name="Nature">
        <title>Complex archaea that bridge the gap between prokaryotes and eukaryotes.</title>
        <authorList>
            <person name="Spang A."/>
            <person name="Saw J.H."/>
            <person name="Jorgensen S.L."/>
            <person name="Zaremba-Niedzwiedzka K."/>
            <person name="Martijn J."/>
            <person name="Lind A.E."/>
            <person name="van Eijk R."/>
            <person name="Schleper C."/>
            <person name="Guy L."/>
            <person name="Ettema T.J."/>
        </authorList>
    </citation>
    <scope>NUCLEOTIDE SEQUENCE</scope>
</reference>
<proteinExistence type="predicted"/>
<protein>
    <recommendedName>
        <fullName evidence="2">Class I SAM-dependent methyltransferase</fullName>
    </recommendedName>
</protein>
<evidence type="ECO:0000313" key="1">
    <source>
        <dbReference type="EMBL" id="KKM88961.1"/>
    </source>
</evidence>
<accession>A0A0F9LP09</accession>
<organism evidence="1">
    <name type="scientific">marine sediment metagenome</name>
    <dbReference type="NCBI Taxonomy" id="412755"/>
    <lineage>
        <taxon>unclassified sequences</taxon>
        <taxon>metagenomes</taxon>
        <taxon>ecological metagenomes</taxon>
    </lineage>
</organism>
<name>A0A0F9LP09_9ZZZZ</name>
<sequence length="192" mass="22683">MNKLIKVNRDAWAHGQVTSKLWLCRKLENHYFDHNPVLWVLGGWYGQLSFLLLTRERMPIEHIRSFDIDEEATINANIVNNNYEIDSWKFRAYTQDVNTLDYSGDQYSSRTPDIVINTSCEHMESNDWWDLIPDNTLVALQSNNLEHDDAILVHSLNEMKKKYPLTEITFEGKEEFVYPDKSFTRYMIIGMK</sequence>
<comment type="caution">
    <text evidence="1">The sequence shown here is derived from an EMBL/GenBank/DDBJ whole genome shotgun (WGS) entry which is preliminary data.</text>
</comment>
<evidence type="ECO:0008006" key="2">
    <source>
        <dbReference type="Google" id="ProtNLM"/>
    </source>
</evidence>
<dbReference type="AlphaFoldDB" id="A0A0F9LP09"/>
<dbReference type="EMBL" id="LAZR01006890">
    <property type="protein sequence ID" value="KKM88961.1"/>
    <property type="molecule type" value="Genomic_DNA"/>
</dbReference>
<gene>
    <name evidence="1" type="ORF">LCGC14_1253510</name>
</gene>